<evidence type="ECO:0000313" key="1">
    <source>
        <dbReference type="EMBL" id="ABC29307.1"/>
    </source>
</evidence>
<proteinExistence type="predicted"/>
<reference evidence="1 2" key="1">
    <citation type="journal article" date="2005" name="Nucleic Acids Res.">
        <title>Genomic blueprint of Hahella chejuensis, a marine microbe producing an algicidal agent.</title>
        <authorList>
            <person name="Jeong H."/>
            <person name="Yim J.H."/>
            <person name="Lee C."/>
            <person name="Choi S.-H."/>
            <person name="Park Y.K."/>
            <person name="Yoon S.H."/>
            <person name="Hur C.-G."/>
            <person name="Kang H.-Y."/>
            <person name="Kim D."/>
            <person name="Lee H.H."/>
            <person name="Park K.H."/>
            <person name="Park S.-H."/>
            <person name="Park H.-S."/>
            <person name="Lee H.K."/>
            <person name="Oh T.K."/>
            <person name="Kim J.F."/>
        </authorList>
    </citation>
    <scope>NUCLEOTIDE SEQUENCE [LARGE SCALE GENOMIC DNA]</scope>
    <source>
        <strain evidence="1 2">KCTC 2396</strain>
    </source>
</reference>
<accession>Q2SJ67</accession>
<name>Q2SJ67_HAHCH</name>
<keyword evidence="2" id="KW-1185">Reference proteome</keyword>
<protein>
    <submittedName>
        <fullName evidence="1">Uncharacterized protein</fullName>
    </submittedName>
</protein>
<sequence>MDRIMESLLSFINNSVLWLVYSVLDLPREISVRNAAERHQRNLCALEAKLKGGGQAGSTIVSSGERMQAVLHYDGEFRATLTGEEKESTTMGFQTIDALDEYLTNSTPFRARDFIA</sequence>
<gene>
    <name evidence="1" type="ordered locus">HCH_02505</name>
</gene>
<organism evidence="1 2">
    <name type="scientific">Hahella chejuensis (strain KCTC 2396)</name>
    <dbReference type="NCBI Taxonomy" id="349521"/>
    <lineage>
        <taxon>Bacteria</taxon>
        <taxon>Pseudomonadati</taxon>
        <taxon>Pseudomonadota</taxon>
        <taxon>Gammaproteobacteria</taxon>
        <taxon>Oceanospirillales</taxon>
        <taxon>Hahellaceae</taxon>
        <taxon>Hahella</taxon>
    </lineage>
</organism>
<evidence type="ECO:0000313" key="2">
    <source>
        <dbReference type="Proteomes" id="UP000000238"/>
    </source>
</evidence>
<dbReference type="Proteomes" id="UP000000238">
    <property type="component" value="Chromosome"/>
</dbReference>
<dbReference type="STRING" id="349521.HCH_02505"/>
<dbReference type="AlphaFoldDB" id="Q2SJ67"/>
<dbReference type="EMBL" id="CP000155">
    <property type="protein sequence ID" value="ABC29307.1"/>
    <property type="molecule type" value="Genomic_DNA"/>
</dbReference>
<dbReference type="KEGG" id="hch:HCH_02505"/>
<dbReference type="HOGENOM" id="CLU_2093407_0_0_6"/>